<dbReference type="KEGG" id="svu:B1H20_21475"/>
<accession>A0A1V0UEM0</accession>
<reference evidence="1 2" key="1">
    <citation type="submission" date="2017-03" db="EMBL/GenBank/DDBJ databases">
        <title>Complete Genome Sequence of a natural compounds producer, Streptomyces violaceus S21.</title>
        <authorList>
            <person name="Zhong C."/>
            <person name="Zhao Z."/>
            <person name="Fu J."/>
            <person name="Zong G."/>
            <person name="Qin R."/>
            <person name="Cao G."/>
        </authorList>
    </citation>
    <scope>NUCLEOTIDE SEQUENCE [LARGE SCALE GENOMIC DNA]</scope>
    <source>
        <strain evidence="1 2">S21</strain>
    </source>
</reference>
<dbReference type="Proteomes" id="UP000192445">
    <property type="component" value="Chromosome"/>
</dbReference>
<evidence type="ECO:0000313" key="1">
    <source>
        <dbReference type="EMBL" id="ARF63659.1"/>
    </source>
</evidence>
<name>A0A1V0UEM0_STRVN</name>
<organism evidence="1 2">
    <name type="scientific">Streptomyces violaceoruber</name>
    <dbReference type="NCBI Taxonomy" id="1935"/>
    <lineage>
        <taxon>Bacteria</taxon>
        <taxon>Bacillati</taxon>
        <taxon>Actinomycetota</taxon>
        <taxon>Actinomycetes</taxon>
        <taxon>Kitasatosporales</taxon>
        <taxon>Streptomycetaceae</taxon>
        <taxon>Streptomyces</taxon>
        <taxon>Streptomyces violaceoruber group</taxon>
    </lineage>
</organism>
<protein>
    <submittedName>
        <fullName evidence="1">Uncharacterized protein</fullName>
    </submittedName>
</protein>
<gene>
    <name evidence="1" type="ORF">B1H20_21475</name>
</gene>
<dbReference type="EMBL" id="CP020570">
    <property type="protein sequence ID" value="ARF63659.1"/>
    <property type="molecule type" value="Genomic_DNA"/>
</dbReference>
<evidence type="ECO:0000313" key="2">
    <source>
        <dbReference type="Proteomes" id="UP000192445"/>
    </source>
</evidence>
<sequence>MKTEVFPRYPGAELDRPIVVKAKFAFPRTPEGEAAAADFRDSIDYGVPVELPEEFVQSLEVDAPAGMGGVFPGGALTISSIQPETDHGIRYAVVATDVHGRPLATLPLVLAKRFLGGRGAQLEHSDITGFFTLQARISVTEREGAFTFGFAHRDDVLPSALLPTIRFLLYLKAGNQWGLSVNGEVNQLHHLPETYLPEISPYGRYVKALVKLQDYANYPFPIPRDLADSDARNLRMAIHLIEGNNLTSSWSRAGMTLTKEGVETWRAITGTDARQILIQEDFYTDICGNHIYVGQVRRHIASARVEELPLVEAMDAECDEFPVALIPGQDDTVTVSLVPREEDSL</sequence>
<proteinExistence type="predicted"/>
<dbReference type="AlphaFoldDB" id="A0A1V0UEM0"/>